<sequence length="101" mass="11809">MVENLKAKFSFATYTLKESECCTEKKKVASICATRSKSEEINRNRRKKVVFPSFLRPDEMKRVVTKRSLWVLRLEIEVIAEQSETLLTQRNRRIKDGSIVS</sequence>
<evidence type="ECO:0000313" key="1">
    <source>
        <dbReference type="EMBL" id="GIX88399.1"/>
    </source>
</evidence>
<dbReference type="Proteomes" id="UP001054945">
    <property type="component" value="Unassembled WGS sequence"/>
</dbReference>
<protein>
    <submittedName>
        <fullName evidence="1">Uncharacterized protein</fullName>
    </submittedName>
</protein>
<dbReference type="AlphaFoldDB" id="A0AAV4NVE4"/>
<evidence type="ECO:0000313" key="2">
    <source>
        <dbReference type="Proteomes" id="UP001054945"/>
    </source>
</evidence>
<comment type="caution">
    <text evidence="1">The sequence shown here is derived from an EMBL/GenBank/DDBJ whole genome shotgun (WGS) entry which is preliminary data.</text>
</comment>
<dbReference type="EMBL" id="BPLR01021317">
    <property type="protein sequence ID" value="GIX88399.1"/>
    <property type="molecule type" value="Genomic_DNA"/>
</dbReference>
<proteinExistence type="predicted"/>
<keyword evidence="2" id="KW-1185">Reference proteome</keyword>
<name>A0AAV4NVE4_CAEEX</name>
<gene>
    <name evidence="1" type="ORF">CEXT_425931</name>
</gene>
<organism evidence="1 2">
    <name type="scientific">Caerostris extrusa</name>
    <name type="common">Bark spider</name>
    <name type="synonym">Caerostris bankana</name>
    <dbReference type="NCBI Taxonomy" id="172846"/>
    <lineage>
        <taxon>Eukaryota</taxon>
        <taxon>Metazoa</taxon>
        <taxon>Ecdysozoa</taxon>
        <taxon>Arthropoda</taxon>
        <taxon>Chelicerata</taxon>
        <taxon>Arachnida</taxon>
        <taxon>Araneae</taxon>
        <taxon>Araneomorphae</taxon>
        <taxon>Entelegynae</taxon>
        <taxon>Araneoidea</taxon>
        <taxon>Araneidae</taxon>
        <taxon>Caerostris</taxon>
    </lineage>
</organism>
<reference evidence="1 2" key="1">
    <citation type="submission" date="2021-06" db="EMBL/GenBank/DDBJ databases">
        <title>Caerostris extrusa draft genome.</title>
        <authorList>
            <person name="Kono N."/>
            <person name="Arakawa K."/>
        </authorList>
    </citation>
    <scope>NUCLEOTIDE SEQUENCE [LARGE SCALE GENOMIC DNA]</scope>
</reference>
<accession>A0AAV4NVE4</accession>